<dbReference type="KEGG" id="ache:ACHE_70216A"/>
<gene>
    <name evidence="2" type="ORF">ACHE_70216A</name>
</gene>
<dbReference type="AlphaFoldDB" id="A0A7R7VW83"/>
<dbReference type="GeneID" id="66985731"/>
<evidence type="ECO:0000313" key="3">
    <source>
        <dbReference type="Proteomes" id="UP000637239"/>
    </source>
</evidence>
<dbReference type="PANTHER" id="PTHR11803:SF42">
    <property type="entry name" value="MMF1"/>
    <property type="match status" value="1"/>
</dbReference>
<accession>A0A7R7VW83</accession>
<sequence>MSSLIKKEVRSEKAPQNQLFSQALVVGDMVYVSGNTGVDPATGNFVEGTVVSRATQILKNISNILEATGSHIDKTVKVNIFLTSMSDYGLMNEAYAKFFNKQPKPIRTCVAVKELPRGTDVEMEVTALL</sequence>
<dbReference type="Gene3D" id="3.30.1330.40">
    <property type="entry name" value="RutC-like"/>
    <property type="match status" value="1"/>
</dbReference>
<reference evidence="2" key="1">
    <citation type="submission" date="2021-01" db="EMBL/GenBank/DDBJ databases">
        <authorList>
            <consortium name="Aspergillus chevalieri M1 genome sequencing consortium"/>
            <person name="Kazuki M."/>
            <person name="Futagami T."/>
        </authorList>
    </citation>
    <scope>NUCLEOTIDE SEQUENCE</scope>
    <source>
        <strain evidence="2">M1</strain>
    </source>
</reference>
<dbReference type="InterPro" id="IPR006175">
    <property type="entry name" value="YjgF/YER057c/UK114"/>
</dbReference>
<dbReference type="InterPro" id="IPR035959">
    <property type="entry name" value="RutC-like_sf"/>
</dbReference>
<dbReference type="InterPro" id="IPR006056">
    <property type="entry name" value="RidA"/>
</dbReference>
<dbReference type="EMBL" id="AP024422">
    <property type="protein sequence ID" value="BCR91373.1"/>
    <property type="molecule type" value="Genomic_DNA"/>
</dbReference>
<dbReference type="FunFam" id="3.30.1330.40:FF:000001">
    <property type="entry name" value="L-PSP family endoribonuclease"/>
    <property type="match status" value="1"/>
</dbReference>
<comment type="similarity">
    <text evidence="1">Belongs to the RutC family.</text>
</comment>
<dbReference type="NCBIfam" id="TIGR00004">
    <property type="entry name" value="Rid family detoxifying hydrolase"/>
    <property type="match status" value="1"/>
</dbReference>
<dbReference type="Pfam" id="PF01042">
    <property type="entry name" value="Ribonuc_L-PSP"/>
    <property type="match status" value="1"/>
</dbReference>
<name>A0A7R7VW83_ASPCH</name>
<dbReference type="CDD" id="cd00448">
    <property type="entry name" value="YjgF_YER057c_UK114_family"/>
    <property type="match status" value="1"/>
</dbReference>
<keyword evidence="3" id="KW-1185">Reference proteome</keyword>
<dbReference type="SUPFAM" id="SSF55298">
    <property type="entry name" value="YjgF-like"/>
    <property type="match status" value="1"/>
</dbReference>
<evidence type="ECO:0000256" key="1">
    <source>
        <dbReference type="ARBA" id="ARBA00010552"/>
    </source>
</evidence>
<proteinExistence type="inferred from homology"/>
<evidence type="ECO:0000313" key="2">
    <source>
        <dbReference type="EMBL" id="BCR91373.1"/>
    </source>
</evidence>
<dbReference type="GO" id="GO:0005739">
    <property type="term" value="C:mitochondrion"/>
    <property type="evidence" value="ECO:0007669"/>
    <property type="project" value="UniProtKB-ARBA"/>
</dbReference>
<dbReference type="PANTHER" id="PTHR11803">
    <property type="entry name" value="2-IMINOBUTANOATE/2-IMINOPROPANOATE DEAMINASE RIDA"/>
    <property type="match status" value="1"/>
</dbReference>
<organism evidence="2 3">
    <name type="scientific">Aspergillus chevalieri</name>
    <name type="common">Eurotium chevalieri</name>
    <dbReference type="NCBI Taxonomy" id="182096"/>
    <lineage>
        <taxon>Eukaryota</taxon>
        <taxon>Fungi</taxon>
        <taxon>Dikarya</taxon>
        <taxon>Ascomycota</taxon>
        <taxon>Pezizomycotina</taxon>
        <taxon>Eurotiomycetes</taxon>
        <taxon>Eurotiomycetidae</taxon>
        <taxon>Eurotiales</taxon>
        <taxon>Aspergillaceae</taxon>
        <taxon>Aspergillus</taxon>
        <taxon>Aspergillus subgen. Aspergillus</taxon>
    </lineage>
</organism>
<dbReference type="RefSeq" id="XP_043139895.1">
    <property type="nucleotide sequence ID" value="XM_043282525.1"/>
</dbReference>
<dbReference type="Proteomes" id="UP000637239">
    <property type="component" value="Chromosome 7"/>
</dbReference>
<dbReference type="GO" id="GO:0005829">
    <property type="term" value="C:cytosol"/>
    <property type="evidence" value="ECO:0007669"/>
    <property type="project" value="TreeGrafter"/>
</dbReference>
<protein>
    <submittedName>
        <fullName evidence="2">Uncharacterized protein</fullName>
    </submittedName>
</protein>
<dbReference type="GO" id="GO:0019239">
    <property type="term" value="F:deaminase activity"/>
    <property type="evidence" value="ECO:0007669"/>
    <property type="project" value="TreeGrafter"/>
</dbReference>
<reference evidence="2" key="2">
    <citation type="submission" date="2021-02" db="EMBL/GenBank/DDBJ databases">
        <title>Aspergillus chevalieri M1 genome sequence.</title>
        <authorList>
            <person name="Kadooka C."/>
            <person name="Mori K."/>
            <person name="Futagami T."/>
        </authorList>
    </citation>
    <scope>NUCLEOTIDE SEQUENCE</scope>
    <source>
        <strain evidence="2">M1</strain>
    </source>
</reference>